<dbReference type="Gene3D" id="1.25.70.10">
    <property type="entry name" value="Transcription termination factor 3, mitochondrial"/>
    <property type="match status" value="2"/>
</dbReference>
<dbReference type="Proteomes" id="UP000467841">
    <property type="component" value="Unassembled WGS sequence"/>
</dbReference>
<dbReference type="SMART" id="SM00733">
    <property type="entry name" value="Mterf"/>
    <property type="match status" value="7"/>
</dbReference>
<comment type="caution">
    <text evidence="4">The sequence shown here is derived from an EMBL/GenBank/DDBJ whole genome shotgun (WGS) entry which is preliminary data.</text>
</comment>
<organism evidence="4 5">
    <name type="scientific">Microthlaspi erraticum</name>
    <dbReference type="NCBI Taxonomy" id="1685480"/>
    <lineage>
        <taxon>Eukaryota</taxon>
        <taxon>Viridiplantae</taxon>
        <taxon>Streptophyta</taxon>
        <taxon>Embryophyta</taxon>
        <taxon>Tracheophyta</taxon>
        <taxon>Spermatophyta</taxon>
        <taxon>Magnoliopsida</taxon>
        <taxon>eudicotyledons</taxon>
        <taxon>Gunneridae</taxon>
        <taxon>Pentapetalae</taxon>
        <taxon>rosids</taxon>
        <taxon>malvids</taxon>
        <taxon>Brassicales</taxon>
        <taxon>Brassicaceae</taxon>
        <taxon>Coluteocarpeae</taxon>
        <taxon>Microthlaspi</taxon>
    </lineage>
</organism>
<dbReference type="GO" id="GO:0005737">
    <property type="term" value="C:cytoplasm"/>
    <property type="evidence" value="ECO:0007669"/>
    <property type="project" value="UniProtKB-ARBA"/>
</dbReference>
<evidence type="ECO:0000256" key="1">
    <source>
        <dbReference type="ARBA" id="ARBA00007692"/>
    </source>
</evidence>
<keyword evidence="2" id="KW-0804">Transcription</keyword>
<evidence type="ECO:0000256" key="2">
    <source>
        <dbReference type="ARBA" id="ARBA00022472"/>
    </source>
</evidence>
<sequence>MYSLLLHGKKCIELHKVCNLRAISVKLVQNASPFSNSFSSAASAVTKLAESILTKANPGSVLKLLTSYGFTDSQISGIIRNYPRLLTLDAETFLLPKLQALQSRGASSSEFTEIVSKVPRILSNRMAKSTGLYYDFIRDIIEKDKEEEGDKTSTFDSSANGRQGNKIRNITALRELGVPQRFLFTLLVSKYQPVCGKERFEESVKKVVEMGFDPTTSRFVQALHVVYETSEETRQEKVETFKRLGFSEEDVMGMFNKWPYTLKFSEKKIAQTFETLKECGFVEEEVMLVMKKRPELMRSSEEKVRNCVDMFLGIGFSREEFVAMVKCFPNCVGLSEENVRKKVEFLVKEMEFWSLKDVVSFPPVLGYSLEKRIVPRCNVIKGLVSKGLIKGEKGVPPMASVLASSDKVFVERFVMKHGKLVPKLMAIFSGDRASLRKEHTPTKMKNV</sequence>
<reference evidence="4" key="1">
    <citation type="submission" date="2020-01" db="EMBL/GenBank/DDBJ databases">
        <authorList>
            <person name="Mishra B."/>
        </authorList>
    </citation>
    <scope>NUCLEOTIDE SEQUENCE [LARGE SCALE GENOMIC DNA]</scope>
</reference>
<dbReference type="EMBL" id="CACVBM020000210">
    <property type="protein sequence ID" value="CAA7015863.1"/>
    <property type="molecule type" value="Genomic_DNA"/>
</dbReference>
<dbReference type="PANTHER" id="PTHR13068:SF186">
    <property type="entry name" value="MITOCHONDRIAL TRANSCRIPTION TERMINATION FACTOR FAMILY PROTEIN"/>
    <property type="match status" value="1"/>
</dbReference>
<name>A0A6D2HRX3_9BRAS</name>
<keyword evidence="3" id="KW-0809">Transit peptide</keyword>
<protein>
    <submittedName>
        <fullName evidence="4">Uncharacterized protein</fullName>
    </submittedName>
</protein>
<dbReference type="OrthoDB" id="637682at2759"/>
<dbReference type="GO" id="GO:0003676">
    <property type="term" value="F:nucleic acid binding"/>
    <property type="evidence" value="ECO:0007669"/>
    <property type="project" value="InterPro"/>
</dbReference>
<dbReference type="InterPro" id="IPR003690">
    <property type="entry name" value="MTERF"/>
</dbReference>
<gene>
    <name evidence="4" type="ORF">MERR_LOCUS3098</name>
</gene>
<dbReference type="AlphaFoldDB" id="A0A6D2HRX3"/>
<comment type="similarity">
    <text evidence="1">Belongs to the mTERF family.</text>
</comment>
<keyword evidence="5" id="KW-1185">Reference proteome</keyword>
<accession>A0A6D2HRX3</accession>
<evidence type="ECO:0000313" key="5">
    <source>
        <dbReference type="Proteomes" id="UP000467841"/>
    </source>
</evidence>
<proteinExistence type="inferred from homology"/>
<evidence type="ECO:0000313" key="4">
    <source>
        <dbReference type="EMBL" id="CAA7015863.1"/>
    </source>
</evidence>
<dbReference type="GO" id="GO:0006353">
    <property type="term" value="P:DNA-templated transcription termination"/>
    <property type="evidence" value="ECO:0007669"/>
    <property type="project" value="UniProtKB-KW"/>
</dbReference>
<keyword evidence="2" id="KW-0806">Transcription termination</keyword>
<keyword evidence="2" id="KW-0805">Transcription regulation</keyword>
<dbReference type="Pfam" id="PF02536">
    <property type="entry name" value="mTERF"/>
    <property type="match status" value="1"/>
</dbReference>
<dbReference type="PANTHER" id="PTHR13068">
    <property type="entry name" value="CGI-12 PROTEIN-RELATED"/>
    <property type="match status" value="1"/>
</dbReference>
<evidence type="ECO:0000256" key="3">
    <source>
        <dbReference type="ARBA" id="ARBA00022946"/>
    </source>
</evidence>
<dbReference type="InterPro" id="IPR038538">
    <property type="entry name" value="MTERF_sf"/>
</dbReference>